<keyword evidence="2 8" id="KW-0812">Transmembrane</keyword>
<feature type="transmembrane region" description="Helical" evidence="8">
    <location>
        <begin position="28"/>
        <end position="49"/>
    </location>
</feature>
<evidence type="ECO:0000313" key="12">
    <source>
        <dbReference type="Proteomes" id="UP000663828"/>
    </source>
</evidence>
<dbReference type="InterPro" id="IPR017452">
    <property type="entry name" value="GPCR_Rhodpsn_7TM"/>
</dbReference>
<dbReference type="OrthoDB" id="9990906at2759"/>
<dbReference type="PANTHER" id="PTHR24243">
    <property type="entry name" value="G-PROTEIN COUPLED RECEPTOR"/>
    <property type="match status" value="1"/>
</dbReference>
<feature type="transmembrane region" description="Helical" evidence="8">
    <location>
        <begin position="195"/>
        <end position="216"/>
    </location>
</feature>
<dbReference type="Gene3D" id="1.20.1070.10">
    <property type="entry name" value="Rhodopsin 7-helix transmembrane proteins"/>
    <property type="match status" value="1"/>
</dbReference>
<evidence type="ECO:0000313" key="13">
    <source>
        <dbReference type="Proteomes" id="UP000663852"/>
    </source>
</evidence>
<evidence type="ECO:0000256" key="6">
    <source>
        <dbReference type="ARBA" id="ARBA00023170"/>
    </source>
</evidence>
<reference evidence="10" key="1">
    <citation type="submission" date="2021-02" db="EMBL/GenBank/DDBJ databases">
        <authorList>
            <person name="Nowell W R."/>
        </authorList>
    </citation>
    <scope>NUCLEOTIDE SEQUENCE</scope>
</reference>
<evidence type="ECO:0000256" key="3">
    <source>
        <dbReference type="ARBA" id="ARBA00022989"/>
    </source>
</evidence>
<accession>A0A814I1T3</accession>
<keyword evidence="5 8" id="KW-0472">Membrane</keyword>
<keyword evidence="12" id="KW-1185">Reference proteome</keyword>
<gene>
    <name evidence="10" type="ORF">EDS130_LOCUS15719</name>
    <name evidence="11" type="ORF">XAT740_LOCUS45891</name>
</gene>
<comment type="subcellular location">
    <subcellularLocation>
        <location evidence="1">Membrane</location>
        <topology evidence="1">Multi-pass membrane protein</topology>
    </subcellularLocation>
</comment>
<evidence type="ECO:0000256" key="7">
    <source>
        <dbReference type="ARBA" id="ARBA00023224"/>
    </source>
</evidence>
<dbReference type="PRINTS" id="PR00237">
    <property type="entry name" value="GPCRRHODOPSN"/>
</dbReference>
<dbReference type="Proteomes" id="UP000663828">
    <property type="component" value="Unassembled WGS sequence"/>
</dbReference>
<evidence type="ECO:0000256" key="5">
    <source>
        <dbReference type="ARBA" id="ARBA00023136"/>
    </source>
</evidence>
<sequence length="365" mass="42403">MNQFICQENVITFDNTAAYEFSNTVSFLSIYILPILALTGNTLTLLVIFTNSHLNRSSFAVYVKCLAISDTSVLVFKFLSYQNKTSKHFYFPSFCTILIFFTEASVLLSIWTIVAITIERTFVVLLPLHQKKFVSAHRARMTILILTSIILIFSARVLIIPIEQSENLGLRCRPKTNWILYRKKNMTITEFGYCYIPLTIVIIGNLLTSCTVKRAFLRRHALIETRNFQQERQVKCHENQLTLMLLIVTLVFIVDFVPFTIMNIIARWGLPFNLCFTRKAFEIYTIVRSLCELLKDLNFCTNFLIYCLSGRRFRYAFYSLYKCRRHHLSPNSDHKQIPTYYTAKIDSQQKSGNSLTKANVKEAEL</sequence>
<evidence type="ECO:0000256" key="8">
    <source>
        <dbReference type="SAM" id="Phobius"/>
    </source>
</evidence>
<evidence type="ECO:0000313" key="10">
    <source>
        <dbReference type="EMBL" id="CAF1017656.1"/>
    </source>
</evidence>
<protein>
    <recommendedName>
        <fullName evidence="9">G-protein coupled receptors family 1 profile domain-containing protein</fullName>
    </recommendedName>
</protein>
<feature type="domain" description="G-protein coupled receptors family 1 profile" evidence="9">
    <location>
        <begin position="40"/>
        <end position="306"/>
    </location>
</feature>
<proteinExistence type="predicted"/>
<dbReference type="SUPFAM" id="SSF81321">
    <property type="entry name" value="Family A G protein-coupled receptor-like"/>
    <property type="match status" value="1"/>
</dbReference>
<keyword evidence="7" id="KW-0807">Transducer</keyword>
<dbReference type="GO" id="GO:0005886">
    <property type="term" value="C:plasma membrane"/>
    <property type="evidence" value="ECO:0007669"/>
    <property type="project" value="TreeGrafter"/>
</dbReference>
<dbReference type="Proteomes" id="UP000663852">
    <property type="component" value="Unassembled WGS sequence"/>
</dbReference>
<evidence type="ECO:0000256" key="1">
    <source>
        <dbReference type="ARBA" id="ARBA00004141"/>
    </source>
</evidence>
<name>A0A814I1T3_ADIRI</name>
<dbReference type="PROSITE" id="PS50262">
    <property type="entry name" value="G_PROTEIN_RECEP_F1_2"/>
    <property type="match status" value="1"/>
</dbReference>
<dbReference type="EMBL" id="CAJNOJ010000067">
    <property type="protein sequence ID" value="CAF1017656.1"/>
    <property type="molecule type" value="Genomic_DNA"/>
</dbReference>
<dbReference type="AlphaFoldDB" id="A0A814I1T3"/>
<feature type="transmembrane region" description="Helical" evidence="8">
    <location>
        <begin position="139"/>
        <end position="160"/>
    </location>
</feature>
<feature type="transmembrane region" description="Helical" evidence="8">
    <location>
        <begin position="91"/>
        <end position="118"/>
    </location>
</feature>
<keyword evidence="6" id="KW-0675">Receptor</keyword>
<dbReference type="Pfam" id="PF00001">
    <property type="entry name" value="7tm_1"/>
    <property type="match status" value="1"/>
</dbReference>
<evidence type="ECO:0000313" key="11">
    <source>
        <dbReference type="EMBL" id="CAF1584639.1"/>
    </source>
</evidence>
<keyword evidence="4" id="KW-0297">G-protein coupled receptor</keyword>
<evidence type="ECO:0000259" key="9">
    <source>
        <dbReference type="PROSITE" id="PS50262"/>
    </source>
</evidence>
<dbReference type="InterPro" id="IPR000276">
    <property type="entry name" value="GPCR_Rhodpsn"/>
</dbReference>
<evidence type="ECO:0000256" key="4">
    <source>
        <dbReference type="ARBA" id="ARBA00023040"/>
    </source>
</evidence>
<dbReference type="EMBL" id="CAJNOR010006068">
    <property type="protein sequence ID" value="CAF1584639.1"/>
    <property type="molecule type" value="Genomic_DNA"/>
</dbReference>
<feature type="transmembrane region" description="Helical" evidence="8">
    <location>
        <begin position="241"/>
        <end position="266"/>
    </location>
</feature>
<organism evidence="10 13">
    <name type="scientific">Adineta ricciae</name>
    <name type="common">Rotifer</name>
    <dbReference type="NCBI Taxonomy" id="249248"/>
    <lineage>
        <taxon>Eukaryota</taxon>
        <taxon>Metazoa</taxon>
        <taxon>Spiralia</taxon>
        <taxon>Gnathifera</taxon>
        <taxon>Rotifera</taxon>
        <taxon>Eurotatoria</taxon>
        <taxon>Bdelloidea</taxon>
        <taxon>Adinetida</taxon>
        <taxon>Adinetidae</taxon>
        <taxon>Adineta</taxon>
    </lineage>
</organism>
<dbReference type="GO" id="GO:0004930">
    <property type="term" value="F:G protein-coupled receptor activity"/>
    <property type="evidence" value="ECO:0007669"/>
    <property type="project" value="UniProtKB-KW"/>
</dbReference>
<evidence type="ECO:0000256" key="2">
    <source>
        <dbReference type="ARBA" id="ARBA00022692"/>
    </source>
</evidence>
<comment type="caution">
    <text evidence="10">The sequence shown here is derived from an EMBL/GenBank/DDBJ whole genome shotgun (WGS) entry which is preliminary data.</text>
</comment>
<keyword evidence="3 8" id="KW-1133">Transmembrane helix</keyword>
<dbReference type="PANTHER" id="PTHR24243:SF230">
    <property type="entry name" value="G-PROTEIN COUPLED RECEPTORS FAMILY 1 PROFILE DOMAIN-CONTAINING PROTEIN"/>
    <property type="match status" value="1"/>
</dbReference>